<evidence type="ECO:0000256" key="1">
    <source>
        <dbReference type="SAM" id="MobiDB-lite"/>
    </source>
</evidence>
<dbReference type="AlphaFoldDB" id="A0A8H5JPP6"/>
<evidence type="ECO:0000313" key="3">
    <source>
        <dbReference type="Proteomes" id="UP000522262"/>
    </source>
</evidence>
<keyword evidence="3" id="KW-1185">Reference proteome</keyword>
<sequence>MKGKEAQSFEGKLSRKDEEEAEERPNRLEIRLMQQFVFGTVGCTNLGSTRADARWLSQQLSSQGIVPAIA</sequence>
<organism evidence="2 3">
    <name type="scientific">Fusarium mexicanum</name>
    <dbReference type="NCBI Taxonomy" id="751941"/>
    <lineage>
        <taxon>Eukaryota</taxon>
        <taxon>Fungi</taxon>
        <taxon>Dikarya</taxon>
        <taxon>Ascomycota</taxon>
        <taxon>Pezizomycotina</taxon>
        <taxon>Sordariomycetes</taxon>
        <taxon>Hypocreomycetidae</taxon>
        <taxon>Hypocreales</taxon>
        <taxon>Nectriaceae</taxon>
        <taxon>Fusarium</taxon>
        <taxon>Fusarium fujikuroi species complex</taxon>
    </lineage>
</organism>
<gene>
    <name evidence="2" type="ORF">FMEXI_28</name>
</gene>
<protein>
    <submittedName>
        <fullName evidence="2">Uncharacterized protein</fullName>
    </submittedName>
</protein>
<evidence type="ECO:0000313" key="2">
    <source>
        <dbReference type="EMBL" id="KAF5559395.1"/>
    </source>
</evidence>
<feature type="region of interest" description="Disordered" evidence="1">
    <location>
        <begin position="1"/>
        <end position="26"/>
    </location>
</feature>
<name>A0A8H5JPP6_9HYPO</name>
<dbReference type="EMBL" id="JAAOAM010000001">
    <property type="protein sequence ID" value="KAF5559395.1"/>
    <property type="molecule type" value="Genomic_DNA"/>
</dbReference>
<proteinExistence type="predicted"/>
<reference evidence="2 3" key="1">
    <citation type="submission" date="2020-05" db="EMBL/GenBank/DDBJ databases">
        <title>Identification and distribution of gene clusters putatively required for synthesis of sphingolipid metabolism inhibitors in phylogenetically diverse species of the filamentous fungus Fusarium.</title>
        <authorList>
            <person name="Kim H.-S."/>
            <person name="Busman M."/>
            <person name="Brown D.W."/>
            <person name="Divon H."/>
            <person name="Uhlig S."/>
            <person name="Proctor R.H."/>
        </authorList>
    </citation>
    <scope>NUCLEOTIDE SEQUENCE [LARGE SCALE GENOMIC DNA]</scope>
    <source>
        <strain evidence="2 3">NRRL 53147</strain>
    </source>
</reference>
<dbReference type="Proteomes" id="UP000522262">
    <property type="component" value="Unassembled WGS sequence"/>
</dbReference>
<comment type="caution">
    <text evidence="2">The sequence shown here is derived from an EMBL/GenBank/DDBJ whole genome shotgun (WGS) entry which is preliminary data.</text>
</comment>
<accession>A0A8H5JPP6</accession>